<evidence type="ECO:0000313" key="1">
    <source>
        <dbReference type="EMBL" id="GAA4944067.1"/>
    </source>
</evidence>
<reference evidence="2" key="1">
    <citation type="journal article" date="2019" name="Int. J. Syst. Evol. Microbiol.">
        <title>The Global Catalogue of Microorganisms (GCM) 10K type strain sequencing project: providing services to taxonomists for standard genome sequencing and annotation.</title>
        <authorList>
            <consortium name="The Broad Institute Genomics Platform"/>
            <consortium name="The Broad Institute Genome Sequencing Center for Infectious Disease"/>
            <person name="Wu L."/>
            <person name="Ma J."/>
        </authorList>
    </citation>
    <scope>NUCLEOTIDE SEQUENCE [LARGE SCALE GENOMIC DNA]</scope>
    <source>
        <strain evidence="2">JCM 18123</strain>
    </source>
</reference>
<sequence length="127" mass="14568">MAIVIEELLNERETPVEEVMARHFVPAYRQRTDGVWAEWPAIAQNLARIRTMVRLATIELLDELVDGYAYADRHVLTIEMNDGTRQTRESYVFGSLAPDGRFEVIEEVTLVDPVHNPRLKAQSDSDE</sequence>
<dbReference type="EMBL" id="BAABIK010000014">
    <property type="protein sequence ID" value="GAA4944067.1"/>
    <property type="molecule type" value="Genomic_DNA"/>
</dbReference>
<evidence type="ECO:0008006" key="3">
    <source>
        <dbReference type="Google" id="ProtNLM"/>
    </source>
</evidence>
<protein>
    <recommendedName>
        <fullName evidence="3">SnoaL-like domain-containing protein</fullName>
    </recommendedName>
</protein>
<organism evidence="1 2">
    <name type="scientific">Streptomonospora halophila</name>
    <dbReference type="NCBI Taxonomy" id="427369"/>
    <lineage>
        <taxon>Bacteria</taxon>
        <taxon>Bacillati</taxon>
        <taxon>Actinomycetota</taxon>
        <taxon>Actinomycetes</taxon>
        <taxon>Streptosporangiales</taxon>
        <taxon>Nocardiopsidaceae</taxon>
        <taxon>Streptomonospora</taxon>
    </lineage>
</organism>
<evidence type="ECO:0000313" key="2">
    <source>
        <dbReference type="Proteomes" id="UP001499993"/>
    </source>
</evidence>
<proteinExistence type="predicted"/>
<accession>A0ABP9GI08</accession>
<dbReference type="RefSeq" id="WP_345556970.1">
    <property type="nucleotide sequence ID" value="NZ_BAABIK010000014.1"/>
</dbReference>
<comment type="caution">
    <text evidence="1">The sequence shown here is derived from an EMBL/GenBank/DDBJ whole genome shotgun (WGS) entry which is preliminary data.</text>
</comment>
<name>A0ABP9GI08_9ACTN</name>
<gene>
    <name evidence="1" type="ORF">GCM10023224_28690</name>
</gene>
<dbReference type="Proteomes" id="UP001499993">
    <property type="component" value="Unassembled WGS sequence"/>
</dbReference>
<keyword evidence="2" id="KW-1185">Reference proteome</keyword>